<gene>
    <name evidence="2" type="ORF">LYSCAS_20080</name>
</gene>
<dbReference type="Proteomes" id="UP000681317">
    <property type="component" value="Chromosome"/>
</dbReference>
<reference evidence="2 3" key="1">
    <citation type="submission" date="2021-03" db="EMBL/GenBank/DDBJ databases">
        <title>Complete Genome Sequences of Two Lysobacter Strains Isolated from Sea Water (Lysobacter caseinilyticus) and Soil (Lysobacter helvus) in South Korea.</title>
        <authorList>
            <person name="Watanabe Y."/>
            <person name="Arakawa K."/>
        </authorList>
    </citation>
    <scope>NUCLEOTIDE SEQUENCE [LARGE SCALE GENOMIC DNA]</scope>
    <source>
        <strain evidence="2 3">KVB24</strain>
    </source>
</reference>
<evidence type="ECO:0000313" key="3">
    <source>
        <dbReference type="Proteomes" id="UP000681317"/>
    </source>
</evidence>
<dbReference type="EMBL" id="AP024545">
    <property type="protein sequence ID" value="BCT92984.1"/>
    <property type="molecule type" value="Genomic_DNA"/>
</dbReference>
<keyword evidence="3" id="KW-1185">Reference proteome</keyword>
<evidence type="ECO:0008006" key="4">
    <source>
        <dbReference type="Google" id="ProtNLM"/>
    </source>
</evidence>
<keyword evidence="1" id="KW-1133">Transmembrane helix</keyword>
<organism evidence="2 3">
    <name type="scientific">Noviluteimonas caseinilytica</name>
    <dbReference type="NCBI Taxonomy" id="2675101"/>
    <lineage>
        <taxon>Bacteria</taxon>
        <taxon>Pseudomonadati</taxon>
        <taxon>Pseudomonadota</taxon>
        <taxon>Gammaproteobacteria</taxon>
        <taxon>Lysobacterales</taxon>
        <taxon>Lysobacteraceae</taxon>
        <taxon>Noviluteimonas</taxon>
    </lineage>
</organism>
<evidence type="ECO:0000313" key="2">
    <source>
        <dbReference type="EMBL" id="BCT92984.1"/>
    </source>
</evidence>
<keyword evidence="1" id="KW-0472">Membrane</keyword>
<evidence type="ECO:0000256" key="1">
    <source>
        <dbReference type="SAM" id="Phobius"/>
    </source>
</evidence>
<protein>
    <recommendedName>
        <fullName evidence="4">Type 4 fimbrial biogenesis protein PilX N-terminal domain-containing protein</fullName>
    </recommendedName>
</protein>
<keyword evidence="1" id="KW-0812">Transmembrane</keyword>
<sequence length="585" mass="61674">MDTHETSQESTMTRNRNFTPQRHARGNALLVAVILLLLASVITLLTLNVGLFEQRSSGNDARAKIISEVAEAGVSQGAEYFRLKPTSLLATSGNWARCIDLADKTQFPCGSIPDAGRRDTMYYWVNGSTPGDVNGDGISNDLLDQRMLPLGSVLTGGSAPARITTVGNFNNVAYGVGVVLCRIALPTAPGDPTRCTTVASEQSSTYVYNFVSIAGLGQTETEGTRTTVSQMLGQYQIFQPNMNMPPVIASGSVDVTGGLQLVTNPNGGGPGVPVSVWTRKDITKTGTPNTCYADEFYRYGAKNNAPPTLDTSGVVLCDTCGCNGDVSLSYDKSGNQQDEGMDILDVDGSTGTNGKGVNADVVASEFPCDLFGYVFGVNARMDTNGDFFCETLVPAVQYTSPTTMATVNLDADEAFLYKNATYILPRDGTAQSLMDPSQTWGGGYPSSSLSGIVWCQTNCNIGSNTQVGTPAKPVVLVIDGNARIQGRVFGLVFMRTPAATPAKHPLNGAHDHTADKLDPATGGTATLDMNAGATVYGAVVVQGKIDKANGTAAIIYSGDVFKNFAGSIPPKTSNLPGAWTDRLTY</sequence>
<proteinExistence type="predicted"/>
<feature type="transmembrane region" description="Helical" evidence="1">
    <location>
        <begin position="28"/>
        <end position="52"/>
    </location>
</feature>
<accession>A0ABM7Q6L9</accession>
<name>A0ABM7Q6L9_9GAMM</name>